<evidence type="ECO:0000256" key="2">
    <source>
        <dbReference type="ARBA" id="ARBA00022723"/>
    </source>
</evidence>
<evidence type="ECO:0000313" key="7">
    <source>
        <dbReference type="Proteomes" id="UP000320314"/>
    </source>
</evidence>
<accession>A0A506TX49</accession>
<name>A0A506TX49_9HYPH</name>
<organism evidence="6 7">
    <name type="scientific">Pararhizobium mangrovi</name>
    <dbReference type="NCBI Taxonomy" id="2590452"/>
    <lineage>
        <taxon>Bacteria</taxon>
        <taxon>Pseudomonadati</taxon>
        <taxon>Pseudomonadota</taxon>
        <taxon>Alphaproteobacteria</taxon>
        <taxon>Hyphomicrobiales</taxon>
        <taxon>Rhizobiaceae</taxon>
        <taxon>Rhizobium/Agrobacterium group</taxon>
        <taxon>Pararhizobium</taxon>
    </lineage>
</organism>
<keyword evidence="2" id="KW-0479">Metal-binding</keyword>
<dbReference type="InterPro" id="IPR011057">
    <property type="entry name" value="Mss4-like_sf"/>
</dbReference>
<protein>
    <submittedName>
        <fullName evidence="6">GFA family protein</fullName>
    </submittedName>
</protein>
<dbReference type="Pfam" id="PF04828">
    <property type="entry name" value="GFA"/>
    <property type="match status" value="1"/>
</dbReference>
<proteinExistence type="inferred from homology"/>
<keyword evidence="3" id="KW-0862">Zinc</keyword>
<dbReference type="PANTHER" id="PTHR33337">
    <property type="entry name" value="GFA DOMAIN-CONTAINING PROTEIN"/>
    <property type="match status" value="1"/>
</dbReference>
<dbReference type="GO" id="GO:0016846">
    <property type="term" value="F:carbon-sulfur lyase activity"/>
    <property type="evidence" value="ECO:0007669"/>
    <property type="project" value="InterPro"/>
</dbReference>
<dbReference type="PANTHER" id="PTHR33337:SF40">
    <property type="entry name" value="CENP-V_GFA DOMAIN-CONTAINING PROTEIN-RELATED"/>
    <property type="match status" value="1"/>
</dbReference>
<dbReference type="GO" id="GO:0046872">
    <property type="term" value="F:metal ion binding"/>
    <property type="evidence" value="ECO:0007669"/>
    <property type="project" value="UniProtKB-KW"/>
</dbReference>
<gene>
    <name evidence="6" type="ORF">FJU11_16150</name>
</gene>
<comment type="caution">
    <text evidence="6">The sequence shown here is derived from an EMBL/GenBank/DDBJ whole genome shotgun (WGS) entry which is preliminary data.</text>
</comment>
<dbReference type="Gene3D" id="3.90.1590.10">
    <property type="entry name" value="glutathione-dependent formaldehyde- activating enzyme (gfa)"/>
    <property type="match status" value="1"/>
</dbReference>
<dbReference type="Proteomes" id="UP000320314">
    <property type="component" value="Unassembled WGS sequence"/>
</dbReference>
<keyword evidence="7" id="KW-1185">Reference proteome</keyword>
<sequence length="132" mass="14728">MHVTGQCHCGALAYEAEIDPEGVTICHCTDCQTMSSSAYRTSVRVEEADFRMLAGEPTLYRKTGDSGRERVQGFCAVCGTQIYSLGDGVYSVRVGAMRERAKLPAKRQIWCRSALEWTQDLTDLPRNEREGE</sequence>
<feature type="domain" description="CENP-V/GFA" evidence="5">
    <location>
        <begin position="3"/>
        <end position="118"/>
    </location>
</feature>
<evidence type="ECO:0000256" key="1">
    <source>
        <dbReference type="ARBA" id="ARBA00005495"/>
    </source>
</evidence>
<evidence type="ECO:0000259" key="5">
    <source>
        <dbReference type="PROSITE" id="PS51891"/>
    </source>
</evidence>
<dbReference type="SUPFAM" id="SSF51316">
    <property type="entry name" value="Mss4-like"/>
    <property type="match status" value="1"/>
</dbReference>
<dbReference type="RefSeq" id="WP_141168114.1">
    <property type="nucleotide sequence ID" value="NZ_VHLH01000037.1"/>
</dbReference>
<dbReference type="PROSITE" id="PS51891">
    <property type="entry name" value="CENP_V_GFA"/>
    <property type="match status" value="1"/>
</dbReference>
<evidence type="ECO:0000313" key="6">
    <source>
        <dbReference type="EMBL" id="TPW26090.1"/>
    </source>
</evidence>
<reference evidence="6 7" key="1">
    <citation type="submission" date="2019-06" db="EMBL/GenBank/DDBJ databases">
        <authorList>
            <person name="Li M."/>
        </authorList>
    </citation>
    <scope>NUCLEOTIDE SEQUENCE [LARGE SCALE GENOMIC DNA]</scope>
    <source>
        <strain evidence="6 7">BGMRC6574</strain>
    </source>
</reference>
<evidence type="ECO:0000256" key="4">
    <source>
        <dbReference type="ARBA" id="ARBA00023239"/>
    </source>
</evidence>
<comment type="similarity">
    <text evidence="1">Belongs to the Gfa family.</text>
</comment>
<evidence type="ECO:0000256" key="3">
    <source>
        <dbReference type="ARBA" id="ARBA00022833"/>
    </source>
</evidence>
<dbReference type="AlphaFoldDB" id="A0A506TX49"/>
<dbReference type="EMBL" id="VHLH01000037">
    <property type="protein sequence ID" value="TPW26090.1"/>
    <property type="molecule type" value="Genomic_DNA"/>
</dbReference>
<dbReference type="InterPro" id="IPR006913">
    <property type="entry name" value="CENP-V/GFA"/>
</dbReference>
<keyword evidence="4" id="KW-0456">Lyase</keyword>
<dbReference type="OrthoDB" id="9807246at2"/>